<feature type="chain" id="PRO_5045414137" description="SH3 domain-containing protein" evidence="2">
    <location>
        <begin position="33"/>
        <end position="170"/>
    </location>
</feature>
<reference evidence="3 4" key="1">
    <citation type="submission" date="2024-03" db="EMBL/GenBank/DDBJ databases">
        <title>Draft genome sequence of Pseudonocardia nematodicida JCM 31783.</title>
        <authorList>
            <person name="Butdee W."/>
            <person name="Duangmal K."/>
        </authorList>
    </citation>
    <scope>NUCLEOTIDE SEQUENCE [LARGE SCALE GENOMIC DNA]</scope>
    <source>
        <strain evidence="3 4">JCM 31783</strain>
    </source>
</reference>
<name>A0ABV1K5I3_9PSEU</name>
<dbReference type="RefSeq" id="WP_349296814.1">
    <property type="nucleotide sequence ID" value="NZ_JBEDNQ010000002.1"/>
</dbReference>
<feature type="compositionally biased region" description="Polar residues" evidence="1">
    <location>
        <begin position="154"/>
        <end position="170"/>
    </location>
</feature>
<evidence type="ECO:0000313" key="4">
    <source>
        <dbReference type="Proteomes" id="UP001494902"/>
    </source>
</evidence>
<evidence type="ECO:0000256" key="2">
    <source>
        <dbReference type="SAM" id="SignalP"/>
    </source>
</evidence>
<feature type="region of interest" description="Disordered" evidence="1">
    <location>
        <begin position="88"/>
        <end position="170"/>
    </location>
</feature>
<dbReference type="Gene3D" id="2.30.30.40">
    <property type="entry name" value="SH3 Domains"/>
    <property type="match status" value="1"/>
</dbReference>
<proteinExistence type="predicted"/>
<evidence type="ECO:0000256" key="1">
    <source>
        <dbReference type="SAM" id="MobiDB-lite"/>
    </source>
</evidence>
<keyword evidence="2" id="KW-0732">Signal</keyword>
<dbReference type="EMBL" id="JBEDNQ010000002">
    <property type="protein sequence ID" value="MEQ3549716.1"/>
    <property type="molecule type" value="Genomic_DNA"/>
</dbReference>
<evidence type="ECO:0008006" key="5">
    <source>
        <dbReference type="Google" id="ProtNLM"/>
    </source>
</evidence>
<feature type="signal peptide" evidence="2">
    <location>
        <begin position="1"/>
        <end position="32"/>
    </location>
</feature>
<sequence length="170" mass="16488">MGSKPRRIVAVAGALAVAGLAATGVIAGTATAAGTATCTANVNVRSEASASAPIVGVCERGDNTSAGAERDGFVELVEYGGWASAEYVATRTPSPQRTPGPGSADDSLTAPRSGDPAEPVSRSTSYGASPEAAPASASVTTTAVEPTRSPADRSASTGPAQTATPAPSTG</sequence>
<gene>
    <name evidence="3" type="ORF">WIS52_04470</name>
</gene>
<dbReference type="Proteomes" id="UP001494902">
    <property type="component" value="Unassembled WGS sequence"/>
</dbReference>
<protein>
    <recommendedName>
        <fullName evidence="5">SH3 domain-containing protein</fullName>
    </recommendedName>
</protein>
<keyword evidence="4" id="KW-1185">Reference proteome</keyword>
<feature type="compositionally biased region" description="Low complexity" evidence="1">
    <location>
        <begin position="128"/>
        <end position="147"/>
    </location>
</feature>
<comment type="caution">
    <text evidence="3">The sequence shown here is derived from an EMBL/GenBank/DDBJ whole genome shotgun (WGS) entry which is preliminary data.</text>
</comment>
<accession>A0ABV1K5I3</accession>
<organism evidence="3 4">
    <name type="scientific">Pseudonocardia nematodicida</name>
    <dbReference type="NCBI Taxonomy" id="1206997"/>
    <lineage>
        <taxon>Bacteria</taxon>
        <taxon>Bacillati</taxon>
        <taxon>Actinomycetota</taxon>
        <taxon>Actinomycetes</taxon>
        <taxon>Pseudonocardiales</taxon>
        <taxon>Pseudonocardiaceae</taxon>
        <taxon>Pseudonocardia</taxon>
    </lineage>
</organism>
<evidence type="ECO:0000313" key="3">
    <source>
        <dbReference type="EMBL" id="MEQ3549716.1"/>
    </source>
</evidence>